<accession>E8Z6Z1</accession>
<dbReference type="AlphaFoldDB" id="E8Z6Z1"/>
<sequence length="160" mass="18399">SVIARSNTMHRSYTIVRAFLNKGIKKNRLGFKAWGKKVSMVWSEPEDDAAARSELYFVFEGKYYPQRPEYYDLVPKEDRPIIANPRQVTAFDSFPDRVARVTLAPPIQQCKVRKYIVSVIDSFLGKSRQAKTMAQRYCRCQRRLSACNEDDQGLLAPSAN</sequence>
<dbReference type="EMBL" id="FJ600206">
    <property type="protein sequence ID" value="ACU45221.1"/>
    <property type="molecule type" value="mRNA"/>
</dbReference>
<organism evidence="1">
    <name type="scientific">Karlodinium veneficum</name>
    <name type="common">Dinoflagellate</name>
    <name type="synonym">Karlodinium micrum</name>
    <dbReference type="NCBI Taxonomy" id="407301"/>
    <lineage>
        <taxon>Eukaryota</taxon>
        <taxon>Sar</taxon>
        <taxon>Alveolata</taxon>
        <taxon>Dinophyceae</taxon>
        <taxon>Gymnodiniales</taxon>
        <taxon>Kareniaceae</taxon>
        <taxon>Karlodinium</taxon>
    </lineage>
</organism>
<proteinExistence type="evidence at transcript level"/>
<evidence type="ECO:0000313" key="1">
    <source>
        <dbReference type="EMBL" id="ACU45221.1"/>
    </source>
</evidence>
<name>E8Z6Z1_KARVE</name>
<protein>
    <submittedName>
        <fullName evidence="1">Uncharacterized protein</fullName>
    </submittedName>
</protein>
<reference evidence="1" key="2">
    <citation type="book" date="2010" name="PROCEEDINGS OF 13TH INTERNATIONAL CONFERENCE ON HARMFUL ALGAE" publisher="International Society For The Study of Harmful Algae" city="Hong Kong, China">
        <title>Dinoflagellate meta-transcriptomics enabled by spliced leader.</title>
        <editorList>
            <person name="Unknown A."/>
        </editorList>
        <authorList>
            <person name="Lin S."/>
            <person name="Zhang H."/>
        </authorList>
    </citation>
    <scope>NUCLEOTIDE SEQUENCE</scope>
    <source>
        <strain evidence="1">CCMP1975</strain>
    </source>
</reference>
<feature type="non-terminal residue" evidence="1">
    <location>
        <position position="1"/>
    </location>
</feature>
<reference evidence="1" key="1">
    <citation type="submission" date="2008-12" db="EMBL/GenBank/DDBJ databases">
        <authorList>
            <person name="Zhang H."/>
            <person name="Lin S."/>
        </authorList>
    </citation>
    <scope>NUCLEOTIDE SEQUENCE</scope>
    <source>
        <strain evidence="1">CCMP1975</strain>
    </source>
</reference>